<dbReference type="GO" id="GO:0000724">
    <property type="term" value="P:double-strand break repair via homologous recombination"/>
    <property type="evidence" value="ECO:0007669"/>
    <property type="project" value="TreeGrafter"/>
</dbReference>
<comment type="catalytic activity">
    <reaction evidence="4">
        <text>Couples ATP hydrolysis with the unwinding of duplex DNA by translocating in the 3'-5' direction.</text>
        <dbReference type="EC" id="5.6.2.4"/>
    </reaction>
</comment>
<keyword evidence="10" id="KW-1185">Reference proteome</keyword>
<proteinExistence type="inferred from homology"/>
<dbReference type="PROSITE" id="PS51194">
    <property type="entry name" value="HELICASE_CTER"/>
    <property type="match status" value="1"/>
</dbReference>
<dbReference type="GO" id="GO:0043138">
    <property type="term" value="F:3'-5' DNA helicase activity"/>
    <property type="evidence" value="ECO:0007669"/>
    <property type="project" value="UniProtKB-EC"/>
</dbReference>
<keyword evidence="2" id="KW-0547">Nucleotide-binding</keyword>
<dbReference type="GO" id="GO:0005694">
    <property type="term" value="C:chromosome"/>
    <property type="evidence" value="ECO:0007669"/>
    <property type="project" value="TreeGrafter"/>
</dbReference>
<dbReference type="SMART" id="SM00490">
    <property type="entry name" value="HELICc"/>
    <property type="match status" value="1"/>
</dbReference>
<evidence type="ECO:0000256" key="4">
    <source>
        <dbReference type="ARBA" id="ARBA00034617"/>
    </source>
</evidence>
<comment type="caution">
    <text evidence="9">The sequence shown here is derived from an EMBL/GenBank/DDBJ whole genome shotgun (WGS) entry which is preliminary data.</text>
</comment>
<evidence type="ECO:0000256" key="6">
    <source>
        <dbReference type="SAM" id="MobiDB-lite"/>
    </source>
</evidence>
<evidence type="ECO:0000313" key="10">
    <source>
        <dbReference type="Proteomes" id="UP000521943"/>
    </source>
</evidence>
<dbReference type="GO" id="GO:0003676">
    <property type="term" value="F:nucleic acid binding"/>
    <property type="evidence" value="ECO:0007669"/>
    <property type="project" value="InterPro"/>
</dbReference>
<keyword evidence="3" id="KW-0067">ATP-binding</keyword>
<dbReference type="PANTHER" id="PTHR13710">
    <property type="entry name" value="DNA HELICASE RECQ FAMILY MEMBER"/>
    <property type="match status" value="1"/>
</dbReference>
<dbReference type="InterPro" id="IPR011545">
    <property type="entry name" value="DEAD/DEAH_box_helicase_dom"/>
</dbReference>
<accession>A0A8H6HLV4</accession>
<feature type="region of interest" description="Disordered" evidence="6">
    <location>
        <begin position="886"/>
        <end position="907"/>
    </location>
</feature>
<dbReference type="SUPFAM" id="SSF52540">
    <property type="entry name" value="P-loop containing nucleoside triphosphate hydrolases"/>
    <property type="match status" value="1"/>
</dbReference>
<dbReference type="Pfam" id="PF00271">
    <property type="entry name" value="Helicase_C"/>
    <property type="match status" value="1"/>
</dbReference>
<evidence type="ECO:0000256" key="1">
    <source>
        <dbReference type="ARBA" id="ARBA00005446"/>
    </source>
</evidence>
<dbReference type="OrthoDB" id="3151137at2759"/>
<dbReference type="Pfam" id="PF00270">
    <property type="entry name" value="DEAD"/>
    <property type="match status" value="1"/>
</dbReference>
<comment type="similarity">
    <text evidence="1">Belongs to the helicase family. RecQ subfamily.</text>
</comment>
<dbReference type="EMBL" id="JACGCI010000068">
    <property type="protein sequence ID" value="KAF6748747.1"/>
    <property type="molecule type" value="Genomic_DNA"/>
</dbReference>
<organism evidence="9 10">
    <name type="scientific">Ephemerocybe angulata</name>
    <dbReference type="NCBI Taxonomy" id="980116"/>
    <lineage>
        <taxon>Eukaryota</taxon>
        <taxon>Fungi</taxon>
        <taxon>Dikarya</taxon>
        <taxon>Basidiomycota</taxon>
        <taxon>Agaricomycotina</taxon>
        <taxon>Agaricomycetes</taxon>
        <taxon>Agaricomycetidae</taxon>
        <taxon>Agaricales</taxon>
        <taxon>Agaricineae</taxon>
        <taxon>Psathyrellaceae</taxon>
        <taxon>Ephemerocybe</taxon>
    </lineage>
</organism>
<evidence type="ECO:0000313" key="9">
    <source>
        <dbReference type="EMBL" id="KAF6748747.1"/>
    </source>
</evidence>
<reference evidence="9 10" key="1">
    <citation type="submission" date="2020-07" db="EMBL/GenBank/DDBJ databases">
        <title>Comparative genomics of pyrophilous fungi reveals a link between fire events and developmental genes.</title>
        <authorList>
            <consortium name="DOE Joint Genome Institute"/>
            <person name="Steindorff A.S."/>
            <person name="Carver A."/>
            <person name="Calhoun S."/>
            <person name="Stillman K."/>
            <person name="Liu H."/>
            <person name="Lipzen A."/>
            <person name="Pangilinan J."/>
            <person name="Labutti K."/>
            <person name="Bruns T.D."/>
            <person name="Grigoriev I.V."/>
        </authorList>
    </citation>
    <scope>NUCLEOTIDE SEQUENCE [LARGE SCALE GENOMIC DNA]</scope>
    <source>
        <strain evidence="9 10">CBS 144469</strain>
    </source>
</reference>
<evidence type="ECO:0000256" key="5">
    <source>
        <dbReference type="ARBA" id="ARBA00034808"/>
    </source>
</evidence>
<dbReference type="SMART" id="SM00487">
    <property type="entry name" value="DEXDc"/>
    <property type="match status" value="1"/>
</dbReference>
<feature type="domain" description="Helicase C-terminal" evidence="8">
    <location>
        <begin position="1127"/>
        <end position="1295"/>
    </location>
</feature>
<dbReference type="GO" id="GO:0005737">
    <property type="term" value="C:cytoplasm"/>
    <property type="evidence" value="ECO:0007669"/>
    <property type="project" value="TreeGrafter"/>
</dbReference>
<evidence type="ECO:0000256" key="2">
    <source>
        <dbReference type="ARBA" id="ARBA00022741"/>
    </source>
</evidence>
<dbReference type="GO" id="GO:0005524">
    <property type="term" value="F:ATP binding"/>
    <property type="evidence" value="ECO:0007669"/>
    <property type="project" value="UniProtKB-KW"/>
</dbReference>
<dbReference type="Proteomes" id="UP000521943">
    <property type="component" value="Unassembled WGS sequence"/>
</dbReference>
<dbReference type="InterPro" id="IPR014001">
    <property type="entry name" value="Helicase_ATP-bd"/>
</dbReference>
<dbReference type="InterPro" id="IPR027417">
    <property type="entry name" value="P-loop_NTPase"/>
</dbReference>
<dbReference type="Gene3D" id="3.40.50.300">
    <property type="entry name" value="P-loop containing nucleotide triphosphate hydrolases"/>
    <property type="match status" value="2"/>
</dbReference>
<name>A0A8H6HLV4_9AGAR</name>
<dbReference type="PANTHER" id="PTHR13710:SF154">
    <property type="entry name" value="RECQ HELICASE, PUTATIVE (AFU_ORTHOLOGUE AFUA_6G14720)-RELATED"/>
    <property type="match status" value="1"/>
</dbReference>
<evidence type="ECO:0000256" key="3">
    <source>
        <dbReference type="ARBA" id="ARBA00022840"/>
    </source>
</evidence>
<evidence type="ECO:0000259" key="7">
    <source>
        <dbReference type="PROSITE" id="PS51192"/>
    </source>
</evidence>
<feature type="domain" description="Helicase ATP-binding" evidence="7">
    <location>
        <begin position="938"/>
        <end position="1099"/>
    </location>
</feature>
<dbReference type="InterPro" id="IPR001650">
    <property type="entry name" value="Helicase_C-like"/>
</dbReference>
<gene>
    <name evidence="9" type="ORF">DFP72DRAFT_1073849</name>
</gene>
<evidence type="ECO:0000259" key="8">
    <source>
        <dbReference type="PROSITE" id="PS51194"/>
    </source>
</evidence>
<sequence>MKPLPESSDHSQDDNENFVISAQDGLLHNAYLDSYGLAINPVLSLYTCTSCQCALTRQSYHHHLTEIEKIKVTAEMRATINRISDEHAIAKEYPAIDTTHGPAVFMAGIELQFKYGCPADGCMYTAGKKRVQEHLKAMHPHLTLSPLENIACQVLNSGGAPTNIRIVPPTYLDNSDDTHHTLQDDFQTFRFCTAATLAIPSDTRLISPWLMRTGFHKYVVGKDVSVLIRQCALPREGETELEPLHELVVAYMMEATLLIDKTDSLVLQLLNTNDPLKDGLNHTPFHEHHQVQTTLKDYALPVVHLLATLLRVGSADLALPSSDSLDESLVGFRTNASIKTIHRILLALWTHAWQGGEQGDFSDPTICFLALQSLKRDGEFRHPKDMTGILARLSRAIRLTVLTETHSLHQQGNGQTLLQTFQPLLWAVQEGNTSTFHKVMYLQHYATAIALQTISLPRIVWPYQDEGRYDTMMYLGQLASLDQFTAIIKDMEDTALDIWKTNIVQGAQLYVPHAILADNLRDTSNGYSFLTDTANGLDTHRHSLGRFLLSKSSFVQRTPGSSRQTLNVAVARTWLRDLAKLEGIALLLAEMTGGAPSRLAELCATLSHNTEFRFRNLVVLGKRIVLIRQYNKNTNNRQMDTLIPHLFGGFSGDLLLQIHILARPFAQWIVSTILPDSNDTSRMYRDMLFMDFLKPFTSQAASVRLGEWSSAHLGWPMKIAAFRQMTIGFRNKNRIEGIDADIQEDTMRLIYAHQSGHSVSTENRVYGLSPDLVQGLADSTIELYLKSSLDWQDLLKIVPGDVSLPFPQCTVGCRTSLEADGTIKSRKPLTVKSNPDYADLLLKIESQSHSSHKALMTQVLALQQDVQSLHAKISILTDPSPNIVAATLPDTPSPKRPLSPGAEGRPRKKLATDMVNHLSQLVGRDVDWRTHDQREAVESLLCLKQDLVIVLRTGLGKTAIALLPSMVEAGITVVVVPLIILLDEWEQRVRAANIPYDIFLHTKKTPLNPSARVVLVSSDAARSSPWTDAIATLHHIRPVVRMIVDEAHYYFTNASFRERALGNPFSLRTLPFQLVLLSATIPPAAESYLKEAFSLHQPHIIRGLSHRKDLKYQIFHHARNLHAMVEQFIAYRDGLSSEQNWTQRDRWIVFVPWVDQGHEVAGMLGVEFYHAGSDEYPLTREDRHRIYQRFVSGEQMGLVASTALGAGTDYPHIRLTCHLGAMYDMVNFIQQSSRAGRDDAPAHCIIIANTHPPKIPTSTTSDLTGIQEMHELVYPTSQQTICIREQIGKALDSVSYSCLDFDHTFQLCGVCEHDLGGRTPSFTERAMSVMNPPSSQSPFPVPALPSISALRKEMWERYGPMVKQASERSAAVLSEKTGSLHAFKKVLDSVGKNCGVCWTHGRVIEHTHDECPTTRNNAQYWSFKKKIKYGRYKSNPCWKCHVCSMGSDYLHPSFAGKLTQTCPAPNLMPGLLYYLWVNDELRSKLQVSLEREWQNEDEWLKWLVQKDESTTTPFDLDDGIACDGISVYDPELIVYKITALWDPTFTRLYRLPIMDGMKPNAYAHLIATRAATADTISMVVYSPKTVAYLYLQVTTDNPLEAKNIISKLVPDVQRRDIIRCPPMLKAFNEVDAYRALKGSIVLVPGQKKGSGEYGHGLVFTSVQDNLVMAYVVLQSDTGIFYGDRHGLETYLGAQSSDILEDGDYIYLLEDGKKQRQFCHGLEIVTVHMKALGSPIHLPFSVYSMLRDCLLDVDPALCALAQAYMRRCDQRCVVPGEMRKVITGEYAGGIARLVSRNLSEEGFAAHVAVDVHLGRNIYRGYLPLGYLVASFDLGDEVVGRSETGWTFSGFICSEERTGTVLVYHSKTGLFFRMIRESMHYLIRL</sequence>
<dbReference type="EC" id="5.6.2.4" evidence="5"/>
<dbReference type="GO" id="GO:0009378">
    <property type="term" value="F:four-way junction helicase activity"/>
    <property type="evidence" value="ECO:0007669"/>
    <property type="project" value="TreeGrafter"/>
</dbReference>
<dbReference type="PROSITE" id="PS51192">
    <property type="entry name" value="HELICASE_ATP_BIND_1"/>
    <property type="match status" value="1"/>
</dbReference>
<protein>
    <recommendedName>
        <fullName evidence="5">DNA 3'-5' helicase</fullName>
        <ecNumber evidence="5">5.6.2.4</ecNumber>
    </recommendedName>
</protein>